<gene>
    <name evidence="2" type="ORF">ZRA01_29870</name>
</gene>
<dbReference type="OrthoDB" id="7282926at2"/>
<dbReference type="RefSeq" id="WP_141353696.1">
    <property type="nucleotide sequence ID" value="NZ_BJNV01000057.1"/>
</dbReference>
<dbReference type="InterPro" id="IPR018392">
    <property type="entry name" value="LysM"/>
</dbReference>
<protein>
    <recommendedName>
        <fullName evidence="1">LysM domain-containing protein</fullName>
    </recommendedName>
</protein>
<evidence type="ECO:0000313" key="3">
    <source>
        <dbReference type="Proteomes" id="UP000318422"/>
    </source>
</evidence>
<comment type="caution">
    <text evidence="2">The sequence shown here is derived from an EMBL/GenBank/DDBJ whole genome shotgun (WGS) entry which is preliminary data.</text>
</comment>
<evidence type="ECO:0000313" key="2">
    <source>
        <dbReference type="EMBL" id="GEC96914.1"/>
    </source>
</evidence>
<evidence type="ECO:0000259" key="1">
    <source>
        <dbReference type="PROSITE" id="PS51782"/>
    </source>
</evidence>
<dbReference type="PROSITE" id="PS51782">
    <property type="entry name" value="LYSM"/>
    <property type="match status" value="1"/>
</dbReference>
<name>A0A4Y4CZK2_ZOORA</name>
<dbReference type="AlphaFoldDB" id="A0A4Y4CZK2"/>
<sequence>MALSQKWIDTVEDGLSNREWDAYDTLIRSEVGECVCSAQEAGYNPRFIENTASGYVCVDWTLVKAMLWVESGGPRQACWKTRPMQIGNPGDAAYGVLKSGAEGSVPVMSPKLFNAIRTQSIDSPELNIRAAIAYLFTRMAKFDVQTVPDESDQTIHSVTVVHGDSLERIARRVGTSIDELKKFRSEVSTTQLRVGEKLRYRKTRTGRVIVGWRKWDFVTIAARYNGGGDPAYADKLAFVANLFPRLKR</sequence>
<keyword evidence="3" id="KW-1185">Reference proteome</keyword>
<proteinExistence type="predicted"/>
<accession>A0A4Y4CZK2</accession>
<feature type="domain" description="LysM" evidence="1">
    <location>
        <begin position="156"/>
        <end position="200"/>
    </location>
</feature>
<dbReference type="Proteomes" id="UP000318422">
    <property type="component" value="Unassembled WGS sequence"/>
</dbReference>
<dbReference type="CDD" id="cd00118">
    <property type="entry name" value="LysM"/>
    <property type="match status" value="1"/>
</dbReference>
<dbReference type="Gene3D" id="3.10.350.10">
    <property type="entry name" value="LysM domain"/>
    <property type="match status" value="1"/>
</dbReference>
<reference evidence="2 3" key="1">
    <citation type="submission" date="2019-06" db="EMBL/GenBank/DDBJ databases">
        <title>Whole genome shotgun sequence of Zoogloea ramigera NBRC 15342.</title>
        <authorList>
            <person name="Hosoyama A."/>
            <person name="Uohara A."/>
            <person name="Ohji S."/>
            <person name="Ichikawa N."/>
        </authorList>
    </citation>
    <scope>NUCLEOTIDE SEQUENCE [LARGE SCALE GENOMIC DNA]</scope>
    <source>
        <strain evidence="2 3">NBRC 15342</strain>
    </source>
</reference>
<dbReference type="Pfam" id="PF01476">
    <property type="entry name" value="LysM"/>
    <property type="match status" value="1"/>
</dbReference>
<dbReference type="SMART" id="SM00257">
    <property type="entry name" value="LysM"/>
    <property type="match status" value="1"/>
</dbReference>
<dbReference type="InterPro" id="IPR036779">
    <property type="entry name" value="LysM_dom_sf"/>
</dbReference>
<dbReference type="EMBL" id="BJNV01000057">
    <property type="protein sequence ID" value="GEC96914.1"/>
    <property type="molecule type" value="Genomic_DNA"/>
</dbReference>
<organism evidence="2 3">
    <name type="scientific">Zoogloea ramigera</name>
    <dbReference type="NCBI Taxonomy" id="350"/>
    <lineage>
        <taxon>Bacteria</taxon>
        <taxon>Pseudomonadati</taxon>
        <taxon>Pseudomonadota</taxon>
        <taxon>Betaproteobacteria</taxon>
        <taxon>Rhodocyclales</taxon>
        <taxon>Zoogloeaceae</taxon>
        <taxon>Zoogloea</taxon>
    </lineage>
</organism>